<evidence type="ECO:0000313" key="3">
    <source>
        <dbReference type="EMBL" id="APX25640.1"/>
    </source>
</evidence>
<dbReference type="KEGG" id="tpro:Ga0080559_TMP4844"/>
<reference evidence="3 4" key="1">
    <citation type="submission" date="2016-03" db="EMBL/GenBank/DDBJ databases">
        <title>Deep-sea bacteria in the southern Pacific.</title>
        <authorList>
            <person name="Tang K."/>
        </authorList>
    </citation>
    <scope>NUCLEOTIDE SEQUENCE [LARGE SCALE GENOMIC DNA]</scope>
    <source>
        <strain evidence="3 4">JLT2016</strain>
    </source>
</reference>
<evidence type="ECO:0000256" key="1">
    <source>
        <dbReference type="SAM" id="MobiDB-lite"/>
    </source>
</evidence>
<evidence type="ECO:0000313" key="4">
    <source>
        <dbReference type="Proteomes" id="UP000186559"/>
    </source>
</evidence>
<protein>
    <recommendedName>
        <fullName evidence="5">Zinc-finger protein</fullName>
    </recommendedName>
</protein>
<keyword evidence="2" id="KW-1133">Transmembrane helix</keyword>
<dbReference type="Pfam" id="PF06170">
    <property type="entry name" value="DUF983"/>
    <property type="match status" value="1"/>
</dbReference>
<sequence length="159" mass="17806">MIQGDPVPDMMKTEQHTDTPRPTDPAAAPLDGPVHTSAEPQDTRDAWPAIRKGFRRRCPNCGTGHILRSYLKLRDHCPVCREELFHARADDGPAYLTILFVGHLMAPALHIAFVTWRPEPLTLITIFSIGCIGLSLYLLPRLKGAIVGFQWARRMHGFS</sequence>
<evidence type="ECO:0000256" key="2">
    <source>
        <dbReference type="SAM" id="Phobius"/>
    </source>
</evidence>
<name>A0A1U7DC52_9RHOB</name>
<feature type="transmembrane region" description="Helical" evidence="2">
    <location>
        <begin position="121"/>
        <end position="139"/>
    </location>
</feature>
<accession>A0A1U7DC52</accession>
<dbReference type="EMBL" id="CP014796">
    <property type="protein sequence ID" value="APX25640.1"/>
    <property type="molecule type" value="Genomic_DNA"/>
</dbReference>
<keyword evidence="4" id="KW-1185">Reference proteome</keyword>
<organism evidence="3 4">
    <name type="scientific">Salipiger profundus</name>
    <dbReference type="NCBI Taxonomy" id="1229727"/>
    <lineage>
        <taxon>Bacteria</taxon>
        <taxon>Pseudomonadati</taxon>
        <taxon>Pseudomonadota</taxon>
        <taxon>Alphaproteobacteria</taxon>
        <taxon>Rhodobacterales</taxon>
        <taxon>Roseobacteraceae</taxon>
        <taxon>Salipiger</taxon>
    </lineage>
</organism>
<feature type="region of interest" description="Disordered" evidence="1">
    <location>
        <begin position="1"/>
        <end position="46"/>
    </location>
</feature>
<gene>
    <name evidence="3" type="ORF">Ga0080559_TMP4844</name>
</gene>
<evidence type="ECO:0008006" key="5">
    <source>
        <dbReference type="Google" id="ProtNLM"/>
    </source>
</evidence>
<keyword evidence="2" id="KW-0812">Transmembrane</keyword>
<feature type="transmembrane region" description="Helical" evidence="2">
    <location>
        <begin position="94"/>
        <end position="115"/>
    </location>
</feature>
<keyword evidence="2" id="KW-0472">Membrane</keyword>
<dbReference type="AlphaFoldDB" id="A0A1U7DC52"/>
<proteinExistence type="predicted"/>
<feature type="compositionally biased region" description="Basic and acidic residues" evidence="1">
    <location>
        <begin position="11"/>
        <end position="21"/>
    </location>
</feature>
<dbReference type="STRING" id="1229727.Ga0080559_TMP4844"/>
<dbReference type="Proteomes" id="UP000186559">
    <property type="component" value="Chromosome"/>
</dbReference>
<dbReference type="InterPro" id="IPR009325">
    <property type="entry name" value="DUF983"/>
</dbReference>